<dbReference type="EMBL" id="UZAI01002619">
    <property type="protein sequence ID" value="VDO73203.1"/>
    <property type="molecule type" value="Genomic_DNA"/>
</dbReference>
<name>A0A183LSP4_9TREM</name>
<reference evidence="1 2" key="1">
    <citation type="submission" date="2018-11" db="EMBL/GenBank/DDBJ databases">
        <authorList>
            <consortium name="Pathogen Informatics"/>
        </authorList>
    </citation>
    <scope>NUCLEOTIDE SEQUENCE [LARGE SCALE GENOMIC DNA]</scope>
    <source>
        <strain evidence="1 2">Zambia</strain>
    </source>
</reference>
<accession>A0A183LSP4</accession>
<evidence type="ECO:0000313" key="2">
    <source>
        <dbReference type="Proteomes" id="UP000277204"/>
    </source>
</evidence>
<keyword evidence="2" id="KW-1185">Reference proteome</keyword>
<evidence type="ECO:0000313" key="1">
    <source>
        <dbReference type="EMBL" id="VDO73203.1"/>
    </source>
</evidence>
<dbReference type="Proteomes" id="UP000277204">
    <property type="component" value="Unassembled WGS sequence"/>
</dbReference>
<protein>
    <submittedName>
        <fullName evidence="1">Uncharacterized protein</fullName>
    </submittedName>
</protein>
<dbReference type="AlphaFoldDB" id="A0A183LSP4"/>
<sequence>MVPNNSLEPCLNRSKRCLIAFSLECIRREYERYISGVICT</sequence>
<proteinExistence type="predicted"/>
<gene>
    <name evidence="1" type="ORF">SMRZ_LOCUS6819</name>
</gene>
<organism evidence="1 2">
    <name type="scientific">Schistosoma margrebowiei</name>
    <dbReference type="NCBI Taxonomy" id="48269"/>
    <lineage>
        <taxon>Eukaryota</taxon>
        <taxon>Metazoa</taxon>
        <taxon>Spiralia</taxon>
        <taxon>Lophotrochozoa</taxon>
        <taxon>Platyhelminthes</taxon>
        <taxon>Trematoda</taxon>
        <taxon>Digenea</taxon>
        <taxon>Strigeidida</taxon>
        <taxon>Schistosomatoidea</taxon>
        <taxon>Schistosomatidae</taxon>
        <taxon>Schistosoma</taxon>
    </lineage>
</organism>